<dbReference type="eggNOG" id="COG0167">
    <property type="taxonomic scope" value="Bacteria"/>
</dbReference>
<gene>
    <name evidence="9" type="primary">pyrD</name>
    <name evidence="11" type="ORF">JonanDRAFT_0455</name>
</gene>
<evidence type="ECO:0000256" key="7">
    <source>
        <dbReference type="ARBA" id="ARBA00022975"/>
    </source>
</evidence>
<dbReference type="InterPro" id="IPR024920">
    <property type="entry name" value="Dihydroorotate_DH_1"/>
</dbReference>
<dbReference type="PANTHER" id="PTHR48109">
    <property type="entry name" value="DIHYDROOROTATE DEHYDROGENASE (QUINONE), MITOCHONDRIAL-RELATED"/>
    <property type="match status" value="1"/>
</dbReference>
<dbReference type="GO" id="GO:0004152">
    <property type="term" value="F:dihydroorotate dehydrogenase activity"/>
    <property type="evidence" value="ECO:0007669"/>
    <property type="project" value="UniProtKB-UniRule"/>
</dbReference>
<dbReference type="CDD" id="cd04740">
    <property type="entry name" value="DHOD_1B_like"/>
    <property type="match status" value="1"/>
</dbReference>
<dbReference type="InterPro" id="IPR012135">
    <property type="entry name" value="Dihydroorotate_DH_1_2"/>
</dbReference>
<evidence type="ECO:0000313" key="12">
    <source>
        <dbReference type="Proteomes" id="UP000003806"/>
    </source>
</evidence>
<evidence type="ECO:0000256" key="2">
    <source>
        <dbReference type="ARBA" id="ARBA00004725"/>
    </source>
</evidence>
<feature type="binding site" evidence="9">
    <location>
        <begin position="72"/>
        <end position="76"/>
    </location>
    <ligand>
        <name>substrate</name>
    </ligand>
</feature>
<dbReference type="PROSITE" id="PS00912">
    <property type="entry name" value="DHODEHASE_2"/>
    <property type="match status" value="1"/>
</dbReference>
<comment type="pathway">
    <text evidence="2 9">Pyrimidine metabolism; UMP biosynthesis via de novo pathway.</text>
</comment>
<feature type="binding site" evidence="9">
    <location>
        <position position="131"/>
    </location>
    <ligand>
        <name>FMN</name>
        <dbReference type="ChEBI" id="CHEBI:58210"/>
    </ligand>
</feature>
<feature type="binding site" evidence="9">
    <location>
        <position position="169"/>
    </location>
    <ligand>
        <name>FMN</name>
        <dbReference type="ChEBI" id="CHEBI:58210"/>
    </ligand>
</feature>
<evidence type="ECO:0000256" key="5">
    <source>
        <dbReference type="ARBA" id="ARBA00022630"/>
    </source>
</evidence>
<feature type="domain" description="Dihydroorotate dehydrogenase catalytic" evidence="10">
    <location>
        <begin position="7"/>
        <end position="289"/>
    </location>
</feature>
<evidence type="ECO:0000256" key="9">
    <source>
        <dbReference type="HAMAP-Rule" id="MF_00224"/>
    </source>
</evidence>
<dbReference type="Proteomes" id="UP000003806">
    <property type="component" value="Chromosome"/>
</dbReference>
<keyword evidence="6 9" id="KW-0288">FMN</keyword>
<feature type="binding site" evidence="9">
    <location>
        <position position="221"/>
    </location>
    <ligand>
        <name>FMN</name>
        <dbReference type="ChEBI" id="CHEBI:58210"/>
    </ligand>
</feature>
<feature type="binding site" evidence="9">
    <location>
        <begin position="247"/>
        <end position="248"/>
    </location>
    <ligand>
        <name>FMN</name>
        <dbReference type="ChEBI" id="CHEBI:58210"/>
    </ligand>
</feature>
<dbReference type="Gene3D" id="3.20.20.70">
    <property type="entry name" value="Aldolase class I"/>
    <property type="match status" value="1"/>
</dbReference>
<dbReference type="GO" id="GO:0044205">
    <property type="term" value="P:'de novo' UMP biosynthetic process"/>
    <property type="evidence" value="ECO:0007669"/>
    <property type="project" value="UniProtKB-UniRule"/>
</dbReference>
<keyword evidence="7 9" id="KW-0665">Pyrimidine biosynthesis</keyword>
<evidence type="ECO:0000256" key="8">
    <source>
        <dbReference type="ARBA" id="ARBA00023002"/>
    </source>
</evidence>
<dbReference type="GO" id="GO:0005737">
    <property type="term" value="C:cytoplasm"/>
    <property type="evidence" value="ECO:0007669"/>
    <property type="project" value="UniProtKB-SubCell"/>
</dbReference>
<keyword evidence="4 9" id="KW-0963">Cytoplasm</keyword>
<reference evidence="11 12" key="1">
    <citation type="submission" date="2011-11" db="EMBL/GenBank/DDBJ databases">
        <title>The Noncontiguous Finished genome of Jonquetella anthropi DSM 22815.</title>
        <authorList>
            <consortium name="US DOE Joint Genome Institute (JGI-PGF)"/>
            <person name="Lucas S."/>
            <person name="Copeland A."/>
            <person name="Lapidus A."/>
            <person name="Glavina del Rio T."/>
            <person name="Dalin E."/>
            <person name="Tice H."/>
            <person name="Bruce D."/>
            <person name="Goodwin L."/>
            <person name="Pitluck S."/>
            <person name="Peters L."/>
            <person name="Mikhailova N."/>
            <person name="Held B."/>
            <person name="Kyrpides N."/>
            <person name="Mavromatis K."/>
            <person name="Ivanova N."/>
            <person name="Markowitz V."/>
            <person name="Cheng J.-F."/>
            <person name="Hugenholtz P."/>
            <person name="Woyke T."/>
            <person name="Wu D."/>
            <person name="Gronow S."/>
            <person name="Wellnitz S."/>
            <person name="Brambilla E."/>
            <person name="Klenk H.-P."/>
            <person name="Eisen J.A."/>
        </authorList>
    </citation>
    <scope>NUCLEOTIDE SEQUENCE [LARGE SCALE GENOMIC DNA]</scope>
    <source>
        <strain evidence="11 12">DSM 22815</strain>
    </source>
</reference>
<comment type="cofactor">
    <cofactor evidence="9">
        <name>FMN</name>
        <dbReference type="ChEBI" id="CHEBI:58210"/>
    </cofactor>
    <text evidence="9">Binds 1 FMN per subunit.</text>
</comment>
<feature type="binding site" evidence="9">
    <location>
        <position position="48"/>
    </location>
    <ligand>
        <name>substrate</name>
    </ligand>
</feature>
<dbReference type="OrthoDB" id="9794954at2"/>
<feature type="binding site" evidence="9">
    <location>
        <position position="102"/>
    </location>
    <ligand>
        <name>FMN</name>
        <dbReference type="ChEBI" id="CHEBI:58210"/>
    </ligand>
</feature>
<dbReference type="GO" id="GO:0006207">
    <property type="term" value="P:'de novo' pyrimidine nucleobase biosynthetic process"/>
    <property type="evidence" value="ECO:0007669"/>
    <property type="project" value="InterPro"/>
</dbReference>
<evidence type="ECO:0000256" key="1">
    <source>
        <dbReference type="ARBA" id="ARBA00004496"/>
    </source>
</evidence>
<comment type="similarity">
    <text evidence="3 9">Belongs to the dihydroorotate dehydrogenase family. Type 1 subfamily.</text>
</comment>
<dbReference type="SUPFAM" id="SSF51395">
    <property type="entry name" value="FMN-linked oxidoreductases"/>
    <property type="match status" value="1"/>
</dbReference>
<dbReference type="HOGENOM" id="CLU_042042_0_1_0"/>
<dbReference type="InterPro" id="IPR013785">
    <property type="entry name" value="Aldolase_TIM"/>
</dbReference>
<dbReference type="InterPro" id="IPR005720">
    <property type="entry name" value="Dihydroorotate_DH_cat"/>
</dbReference>
<dbReference type="RefSeq" id="WP_008520425.1">
    <property type="nucleotide sequence ID" value="NZ_CM001376.1"/>
</dbReference>
<dbReference type="AlphaFoldDB" id="H0UJJ7"/>
<dbReference type="EMBL" id="CM001376">
    <property type="protein sequence ID" value="EHM12865.1"/>
    <property type="molecule type" value="Genomic_DNA"/>
</dbReference>
<sequence length="317" mass="33435">MSSISKLTCHVGGLDLTSPLVIASGIWPYEKEYWAGEYLDFAGAVCSKAITADPRPGNPGTRVWETPCGMLNSIGLQNEGAGSFFGGTLGRLRSYGKPLLLNVSMESSSDLERILDAMEPVAPSVDCVELNVSCPNVDQGCMSWGVDPALTAQAVQQVRRRWSGPLWVKLTPQAPDPCAVAKAAQDAGASALVVANTWLGAAIDTVKARPAFDRVVAGLSGPAIFPLALRMVWQVCGAVDIPVVGCGGVASADSAVAMLMAGAAAVEVGMALFSDFSVLERIARGLEEEVSRRGFQSVGELVGLARPDRDLQERMRR</sequence>
<dbReference type="PIRSF" id="PIRSF000164">
    <property type="entry name" value="DHO_oxidase"/>
    <property type="match status" value="1"/>
</dbReference>
<dbReference type="InterPro" id="IPR001295">
    <property type="entry name" value="Dihydroorotate_DH_CS"/>
</dbReference>
<name>H0UJJ7_9BACT</name>
<comment type="subcellular location">
    <subcellularLocation>
        <location evidence="1 9">Cytoplasm</location>
    </subcellularLocation>
</comment>
<dbReference type="Pfam" id="PF01180">
    <property type="entry name" value="DHO_dh"/>
    <property type="match status" value="1"/>
</dbReference>
<comment type="catalytic activity">
    <reaction evidence="9">
        <text>(S)-dihydroorotate + A = orotate + AH2</text>
        <dbReference type="Rhea" id="RHEA:18073"/>
        <dbReference type="ChEBI" id="CHEBI:13193"/>
        <dbReference type="ChEBI" id="CHEBI:17499"/>
        <dbReference type="ChEBI" id="CHEBI:30839"/>
        <dbReference type="ChEBI" id="CHEBI:30864"/>
    </reaction>
</comment>
<dbReference type="InterPro" id="IPR033888">
    <property type="entry name" value="DHOD_1B"/>
</dbReference>
<dbReference type="PANTHER" id="PTHR48109:SF1">
    <property type="entry name" value="DIHYDROOROTATE DEHYDROGENASE (FUMARATE)"/>
    <property type="match status" value="1"/>
</dbReference>
<feature type="binding site" evidence="9">
    <location>
        <begin position="48"/>
        <end position="49"/>
    </location>
    <ligand>
        <name>FMN</name>
        <dbReference type="ChEBI" id="CHEBI:58210"/>
    </ligand>
</feature>
<evidence type="ECO:0000313" key="11">
    <source>
        <dbReference type="EMBL" id="EHM12865.1"/>
    </source>
</evidence>
<keyword evidence="5 9" id="KW-0285">Flavoprotein</keyword>
<comment type="function">
    <text evidence="9">Catalyzes the conversion of dihydroorotate to orotate.</text>
</comment>
<dbReference type="NCBIfam" id="NF005574">
    <property type="entry name" value="PRK07259.1"/>
    <property type="match status" value="1"/>
</dbReference>
<feature type="binding site" evidence="9">
    <location>
        <begin position="196"/>
        <end position="197"/>
    </location>
    <ligand>
        <name>substrate</name>
    </ligand>
</feature>
<dbReference type="InterPro" id="IPR050074">
    <property type="entry name" value="DHO_dehydrogenase"/>
</dbReference>
<dbReference type="HAMAP" id="MF_00224">
    <property type="entry name" value="DHO_dh_type1"/>
    <property type="match status" value="1"/>
</dbReference>
<evidence type="ECO:0000256" key="6">
    <source>
        <dbReference type="ARBA" id="ARBA00022643"/>
    </source>
</evidence>
<comment type="caution">
    <text evidence="9">Lacks conserved residue(s) required for the propagation of feature annotation.</text>
</comment>
<accession>H0UJJ7</accession>
<keyword evidence="8 9" id="KW-0560">Oxidoreductase</keyword>
<dbReference type="STRING" id="885272.JonanDRAFT_0455"/>
<evidence type="ECO:0000259" key="10">
    <source>
        <dbReference type="Pfam" id="PF01180"/>
    </source>
</evidence>
<feature type="binding site" evidence="9">
    <location>
        <position position="24"/>
    </location>
    <ligand>
        <name>FMN</name>
        <dbReference type="ChEBI" id="CHEBI:58210"/>
    </ligand>
</feature>
<keyword evidence="12" id="KW-1185">Reference proteome</keyword>
<protein>
    <recommendedName>
        <fullName evidence="9">Dihydroorotate dehydrogenase</fullName>
        <shortName evidence="9">DHOD</shortName>
        <shortName evidence="9">DHODase</shortName>
        <shortName evidence="9">DHOdehase</shortName>
        <ecNumber evidence="9">1.3.-.-</ecNumber>
    </recommendedName>
</protein>
<dbReference type="EC" id="1.3.-.-" evidence="9"/>
<feature type="active site" description="Nucleophile" evidence="9">
    <location>
        <position position="134"/>
    </location>
</feature>
<dbReference type="UniPathway" id="UPA00070"/>
<organism evidence="11 12">
    <name type="scientific">Jonquetella anthropi DSM 22815</name>
    <dbReference type="NCBI Taxonomy" id="885272"/>
    <lineage>
        <taxon>Bacteria</taxon>
        <taxon>Thermotogati</taxon>
        <taxon>Synergistota</taxon>
        <taxon>Synergistia</taxon>
        <taxon>Synergistales</taxon>
        <taxon>Dethiosulfovibrionaceae</taxon>
        <taxon>Jonquetella</taxon>
    </lineage>
</organism>
<proteinExistence type="inferred from homology"/>
<evidence type="ECO:0000256" key="3">
    <source>
        <dbReference type="ARBA" id="ARBA00008008"/>
    </source>
</evidence>
<feature type="binding site" evidence="9">
    <location>
        <position position="131"/>
    </location>
    <ligand>
        <name>substrate</name>
    </ligand>
</feature>
<evidence type="ECO:0000256" key="4">
    <source>
        <dbReference type="ARBA" id="ARBA00022490"/>
    </source>
</evidence>